<dbReference type="GO" id="GO:0005524">
    <property type="term" value="F:ATP binding"/>
    <property type="evidence" value="ECO:0007669"/>
    <property type="project" value="InterPro"/>
</dbReference>
<dbReference type="PANTHER" id="PTHR39217:SF1">
    <property type="entry name" value="GLUTATHIONE SYNTHETASE"/>
    <property type="match status" value="1"/>
</dbReference>
<protein>
    <recommendedName>
        <fullName evidence="1">Prokaryotic glutathione synthetase ATP-binding domain-containing protein</fullName>
    </recommendedName>
</protein>
<reference evidence="2" key="1">
    <citation type="submission" date="2019-03" db="EMBL/GenBank/DDBJ databases">
        <authorList>
            <person name="Danneels B."/>
        </authorList>
    </citation>
    <scope>NUCLEOTIDE SEQUENCE</scope>
</reference>
<feature type="domain" description="Prokaryotic glutathione synthetase ATP-binding" evidence="1">
    <location>
        <begin position="108"/>
        <end position="221"/>
    </location>
</feature>
<dbReference type="AlphaFoldDB" id="A0A484PCX0"/>
<dbReference type="SUPFAM" id="SSF56059">
    <property type="entry name" value="Glutathione synthetase ATP-binding domain-like"/>
    <property type="match status" value="1"/>
</dbReference>
<dbReference type="EMBL" id="CAADHY010000016">
    <property type="protein sequence ID" value="VFR23346.1"/>
    <property type="molecule type" value="Genomic_DNA"/>
</dbReference>
<evidence type="ECO:0000259" key="1">
    <source>
        <dbReference type="Pfam" id="PF02955"/>
    </source>
</evidence>
<dbReference type="Gene3D" id="3.30.470.20">
    <property type="entry name" value="ATP-grasp fold, B domain"/>
    <property type="match status" value="1"/>
</dbReference>
<dbReference type="PANTHER" id="PTHR39217">
    <property type="match status" value="1"/>
</dbReference>
<gene>
    <name evidence="2" type="ORF">AMP9_0012</name>
</gene>
<sequence>MSTAPRLALATYLADPDLSADDARLIPALSAQGIAALAVPWNQPGFDWRTVDGVLLRSTWDYVEHYEAFLAWLAALPVPVFNAPETVRWNSDKRYLLQLAATDADVVATEITCARELPARLATRRGELVVVKPAISASARDTLRGTAGDAAFTAQLPGLPSARHYLIQPFVPEIETHGEWSLVFIDGEYSHAVLKRPARGDFRVQPAHGGTVQAAEPSNTLSAAARAARAVLDGLSALGHPMPLYARVDGIEIGGRFTLMELELIEPALHWHADEQAPGRLARAAAARLSSAR</sequence>
<evidence type="ECO:0000313" key="2">
    <source>
        <dbReference type="EMBL" id="VFR23346.1"/>
    </source>
</evidence>
<dbReference type="Pfam" id="PF02955">
    <property type="entry name" value="GSH-S_ATP"/>
    <property type="match status" value="1"/>
</dbReference>
<dbReference type="InterPro" id="IPR004218">
    <property type="entry name" value="GSHS_ATP-bd"/>
</dbReference>
<dbReference type="InterPro" id="IPR053191">
    <property type="entry name" value="DcsG_Biosynth_Enzyme"/>
</dbReference>
<accession>A0A484PCX0</accession>
<proteinExistence type="predicted"/>
<organism evidence="2">
    <name type="scientific">plant metagenome</name>
    <dbReference type="NCBI Taxonomy" id="1297885"/>
    <lineage>
        <taxon>unclassified sequences</taxon>
        <taxon>metagenomes</taxon>
        <taxon>organismal metagenomes</taxon>
    </lineage>
</organism>
<name>A0A484PCX0_9ZZZZ</name>
<dbReference type="GO" id="GO:0004363">
    <property type="term" value="F:glutathione synthase activity"/>
    <property type="evidence" value="ECO:0007669"/>
    <property type="project" value="InterPro"/>
</dbReference>